<dbReference type="GO" id="GO:0047429">
    <property type="term" value="F:nucleoside triphosphate diphosphatase activity"/>
    <property type="evidence" value="ECO:0007669"/>
    <property type="project" value="InterPro"/>
</dbReference>
<dbReference type="Pfam" id="PF12643">
    <property type="entry name" value="MazG-like"/>
    <property type="match status" value="1"/>
</dbReference>
<dbReference type="EMBL" id="JAWQEG010009375">
    <property type="protein sequence ID" value="KAK3848753.1"/>
    <property type="molecule type" value="Genomic_DNA"/>
</dbReference>
<dbReference type="PIRSF" id="PIRSF029826">
    <property type="entry name" value="UCP029826_pph"/>
    <property type="match status" value="1"/>
</dbReference>
<dbReference type="SUPFAM" id="SSF101386">
    <property type="entry name" value="all-alpha NTP pyrophosphatases"/>
    <property type="match status" value="1"/>
</dbReference>
<keyword evidence="3" id="KW-1185">Reference proteome</keyword>
<dbReference type="PANTHER" id="PTHR14552">
    <property type="match status" value="1"/>
</dbReference>
<reference evidence="2" key="1">
    <citation type="submission" date="2023-10" db="EMBL/GenBank/DDBJ databases">
        <title>Genome assemblies of two species of porcelain crab, Petrolisthes cinctipes and Petrolisthes manimaculis (Anomura: Porcellanidae).</title>
        <authorList>
            <person name="Angst P."/>
        </authorList>
    </citation>
    <scope>NUCLEOTIDE SEQUENCE</scope>
    <source>
        <strain evidence="2">PB745_01</strain>
        <tissue evidence="2">Gill</tissue>
    </source>
</reference>
<gene>
    <name evidence="2" type="ORF">Pcinc_044467</name>
</gene>
<dbReference type="CDD" id="cd11537">
    <property type="entry name" value="NTP-PPase_RS21-C6_like"/>
    <property type="match status" value="1"/>
</dbReference>
<comment type="caution">
    <text evidence="2">The sequence shown here is derived from an EMBL/GenBank/DDBJ whole genome shotgun (WGS) entry which is preliminary data.</text>
</comment>
<dbReference type="PANTHER" id="PTHR14552:SF21">
    <property type="entry name" value="DCTP PYROPHOSPHATASE 1"/>
    <property type="match status" value="1"/>
</dbReference>
<dbReference type="Gene3D" id="1.10.287.1080">
    <property type="entry name" value="MazG-like"/>
    <property type="match status" value="1"/>
</dbReference>
<feature type="non-terminal residue" evidence="2">
    <location>
        <position position="1"/>
    </location>
</feature>
<evidence type="ECO:0000313" key="3">
    <source>
        <dbReference type="Proteomes" id="UP001286313"/>
    </source>
</evidence>
<dbReference type="InterPro" id="IPR025984">
    <property type="entry name" value="DCTPP"/>
</dbReference>
<organism evidence="2 3">
    <name type="scientific">Petrolisthes cinctipes</name>
    <name type="common">Flat porcelain crab</name>
    <dbReference type="NCBI Taxonomy" id="88211"/>
    <lineage>
        <taxon>Eukaryota</taxon>
        <taxon>Metazoa</taxon>
        <taxon>Ecdysozoa</taxon>
        <taxon>Arthropoda</taxon>
        <taxon>Crustacea</taxon>
        <taxon>Multicrustacea</taxon>
        <taxon>Malacostraca</taxon>
        <taxon>Eumalacostraca</taxon>
        <taxon>Eucarida</taxon>
        <taxon>Decapoda</taxon>
        <taxon>Pleocyemata</taxon>
        <taxon>Anomura</taxon>
        <taxon>Galatheoidea</taxon>
        <taxon>Porcellanidae</taxon>
        <taxon>Petrolisthes</taxon>
    </lineage>
</organism>
<evidence type="ECO:0008006" key="4">
    <source>
        <dbReference type="Google" id="ProtNLM"/>
    </source>
</evidence>
<dbReference type="AlphaFoldDB" id="A0AAE1BEW0"/>
<sequence>YHPPRNVLLALVGEVGELAELFQWRSEVSRGLPEFSASDKTRVGEELSDVLIYLIDLAEQCHIDLPSAVLDKMAKNAAQVPSGEGQGTLGEVQRLPRV</sequence>
<proteinExistence type="predicted"/>
<evidence type="ECO:0000313" key="2">
    <source>
        <dbReference type="EMBL" id="KAK3848753.1"/>
    </source>
</evidence>
<name>A0AAE1BEW0_PETCI</name>
<evidence type="ECO:0000256" key="1">
    <source>
        <dbReference type="SAM" id="MobiDB-lite"/>
    </source>
</evidence>
<dbReference type="Proteomes" id="UP001286313">
    <property type="component" value="Unassembled WGS sequence"/>
</dbReference>
<protein>
    <recommendedName>
        <fullName evidence="4">dCTP pyrophosphatase 1</fullName>
    </recommendedName>
</protein>
<accession>A0AAE1BEW0</accession>
<feature type="region of interest" description="Disordered" evidence="1">
    <location>
        <begin position="79"/>
        <end position="98"/>
    </location>
</feature>
<dbReference type="GO" id="GO:0009143">
    <property type="term" value="P:nucleoside triphosphate catabolic process"/>
    <property type="evidence" value="ECO:0007669"/>
    <property type="project" value="InterPro"/>
</dbReference>